<evidence type="ECO:0000256" key="5">
    <source>
        <dbReference type="ARBA" id="ARBA00022692"/>
    </source>
</evidence>
<evidence type="ECO:0000256" key="1">
    <source>
        <dbReference type="ARBA" id="ARBA00004651"/>
    </source>
</evidence>
<evidence type="ECO:0000256" key="8">
    <source>
        <dbReference type="ARBA" id="ARBA00023136"/>
    </source>
</evidence>
<dbReference type="InterPro" id="IPR001633">
    <property type="entry name" value="EAL_dom"/>
</dbReference>
<keyword evidence="4" id="KW-0973">c-di-GMP</keyword>
<dbReference type="SMART" id="SM00052">
    <property type="entry name" value="EAL"/>
    <property type="match status" value="1"/>
</dbReference>
<evidence type="ECO:0000256" key="4">
    <source>
        <dbReference type="ARBA" id="ARBA00022636"/>
    </source>
</evidence>
<feature type="transmembrane region" description="Helical" evidence="10">
    <location>
        <begin position="240"/>
        <end position="259"/>
    </location>
</feature>
<dbReference type="PANTHER" id="PTHR33121:SF79">
    <property type="entry name" value="CYCLIC DI-GMP PHOSPHODIESTERASE PDED-RELATED"/>
    <property type="match status" value="1"/>
</dbReference>
<comment type="subcellular location">
    <subcellularLocation>
        <location evidence="1">Cell membrane</location>
        <topology evidence="1">Multi-pass membrane protein</topology>
    </subcellularLocation>
</comment>
<dbReference type="Proteomes" id="UP000606044">
    <property type="component" value="Unassembled WGS sequence"/>
</dbReference>
<dbReference type="InterPro" id="IPR024744">
    <property type="entry name" value="CSS-motif_dom"/>
</dbReference>
<keyword evidence="13" id="KW-1185">Reference proteome</keyword>
<dbReference type="EC" id="3.1.4.52" evidence="2"/>
<dbReference type="SUPFAM" id="SSF141868">
    <property type="entry name" value="EAL domain-like"/>
    <property type="match status" value="1"/>
</dbReference>
<proteinExistence type="predicted"/>
<reference evidence="12" key="2">
    <citation type="submission" date="2020-09" db="EMBL/GenBank/DDBJ databases">
        <authorList>
            <person name="Sun Q."/>
            <person name="Sedlacek I."/>
        </authorList>
    </citation>
    <scope>NUCLEOTIDE SEQUENCE</scope>
    <source>
        <strain evidence="12">CCM 7897</strain>
    </source>
</reference>
<dbReference type="InterPro" id="IPR035919">
    <property type="entry name" value="EAL_sf"/>
</dbReference>
<protein>
    <recommendedName>
        <fullName evidence="2">cyclic-guanylate-specific phosphodiesterase</fullName>
        <ecNumber evidence="2">3.1.4.52</ecNumber>
    </recommendedName>
</protein>
<dbReference type="GO" id="GO:0071111">
    <property type="term" value="F:cyclic-guanylate-specific phosphodiesterase activity"/>
    <property type="evidence" value="ECO:0007669"/>
    <property type="project" value="UniProtKB-EC"/>
</dbReference>
<name>A0A917FE11_9HYPH</name>
<comment type="catalytic activity">
    <reaction evidence="9">
        <text>3',3'-c-di-GMP + H2O = 5'-phosphoguanylyl(3'-&gt;5')guanosine + H(+)</text>
        <dbReference type="Rhea" id="RHEA:24902"/>
        <dbReference type="ChEBI" id="CHEBI:15377"/>
        <dbReference type="ChEBI" id="CHEBI:15378"/>
        <dbReference type="ChEBI" id="CHEBI:58754"/>
        <dbReference type="ChEBI" id="CHEBI:58805"/>
        <dbReference type="EC" id="3.1.4.52"/>
    </reaction>
</comment>
<evidence type="ECO:0000313" key="12">
    <source>
        <dbReference type="EMBL" id="GGF72374.1"/>
    </source>
</evidence>
<evidence type="ECO:0000256" key="9">
    <source>
        <dbReference type="ARBA" id="ARBA00034290"/>
    </source>
</evidence>
<dbReference type="GO" id="GO:0005886">
    <property type="term" value="C:plasma membrane"/>
    <property type="evidence" value="ECO:0007669"/>
    <property type="project" value="UniProtKB-SubCell"/>
</dbReference>
<evidence type="ECO:0000256" key="6">
    <source>
        <dbReference type="ARBA" id="ARBA00022801"/>
    </source>
</evidence>
<keyword evidence="7 10" id="KW-1133">Transmembrane helix</keyword>
<keyword evidence="8 10" id="KW-0472">Membrane</keyword>
<dbReference type="CDD" id="cd01948">
    <property type="entry name" value="EAL"/>
    <property type="match status" value="1"/>
</dbReference>
<dbReference type="InterPro" id="IPR050706">
    <property type="entry name" value="Cyclic-di-GMP_PDE-like"/>
</dbReference>
<dbReference type="PROSITE" id="PS50883">
    <property type="entry name" value="EAL"/>
    <property type="match status" value="1"/>
</dbReference>
<evidence type="ECO:0000259" key="11">
    <source>
        <dbReference type="PROSITE" id="PS50883"/>
    </source>
</evidence>
<feature type="domain" description="EAL" evidence="11">
    <location>
        <begin position="263"/>
        <end position="515"/>
    </location>
</feature>
<evidence type="ECO:0000256" key="2">
    <source>
        <dbReference type="ARBA" id="ARBA00012282"/>
    </source>
</evidence>
<evidence type="ECO:0000256" key="3">
    <source>
        <dbReference type="ARBA" id="ARBA00022475"/>
    </source>
</evidence>
<dbReference type="RefSeq" id="WP_210324242.1">
    <property type="nucleotide sequence ID" value="NZ_BMCT01000005.1"/>
</dbReference>
<organism evidence="12 13">
    <name type="scientific">Azorhizobium oxalatiphilum</name>
    <dbReference type="NCBI Taxonomy" id="980631"/>
    <lineage>
        <taxon>Bacteria</taxon>
        <taxon>Pseudomonadati</taxon>
        <taxon>Pseudomonadota</taxon>
        <taxon>Alphaproteobacteria</taxon>
        <taxon>Hyphomicrobiales</taxon>
        <taxon>Xanthobacteraceae</taxon>
        <taxon>Azorhizobium</taxon>
    </lineage>
</organism>
<comment type="caution">
    <text evidence="12">The sequence shown here is derived from an EMBL/GenBank/DDBJ whole genome shotgun (WGS) entry which is preliminary data.</text>
</comment>
<keyword evidence="6" id="KW-0378">Hydrolase</keyword>
<keyword evidence="3" id="KW-1003">Cell membrane</keyword>
<keyword evidence="5 10" id="KW-0812">Transmembrane</keyword>
<gene>
    <name evidence="12" type="ORF">GCM10007301_35200</name>
</gene>
<dbReference type="Pfam" id="PF12792">
    <property type="entry name" value="CSS-motif"/>
    <property type="match status" value="1"/>
</dbReference>
<feature type="transmembrane region" description="Helical" evidence="10">
    <location>
        <begin position="6"/>
        <end position="29"/>
    </location>
</feature>
<dbReference type="AlphaFoldDB" id="A0A917FE11"/>
<dbReference type="Pfam" id="PF00563">
    <property type="entry name" value="EAL"/>
    <property type="match status" value="1"/>
</dbReference>
<dbReference type="EMBL" id="BMCT01000005">
    <property type="protein sequence ID" value="GGF72374.1"/>
    <property type="molecule type" value="Genomic_DNA"/>
</dbReference>
<evidence type="ECO:0000313" key="13">
    <source>
        <dbReference type="Proteomes" id="UP000606044"/>
    </source>
</evidence>
<accession>A0A917FE11</accession>
<dbReference type="PANTHER" id="PTHR33121">
    <property type="entry name" value="CYCLIC DI-GMP PHOSPHODIESTERASE PDEF"/>
    <property type="match status" value="1"/>
</dbReference>
<evidence type="ECO:0000256" key="7">
    <source>
        <dbReference type="ARBA" id="ARBA00022989"/>
    </source>
</evidence>
<dbReference type="Gene3D" id="3.20.20.450">
    <property type="entry name" value="EAL domain"/>
    <property type="match status" value="1"/>
</dbReference>
<sequence length="522" mass="56586">MVGRRVIILVAILLAILAAAAPLAIGTYLSRDLALKAARAYLAEYADWTLQRARFTISTAETALKDIGKHQPADCGPAHITRMREMSIDNASVESFGYLKDGRMLCNSWGTASAPMPPSSPPLLLDGGFRLHIGLRPSVSPSRDMMSLRHGDYGALIRPERMVDVLRNADMALGIATEQGQVIAISGDADPRLVQHLIGTIGTGEDDKRLFISMKRDGFIAFAIMDRATALHFFQMDLAFLVPTALAVSCALIGIIIWMSRQRLPTRSELQMAIRRGEFFAHYQPIIHLSTGRCVGAEALIRWRRPDGVWVAPDAFVPLAEQSGMIEAITDVMIRRVVGDLAIMLRRSPDIHVAVNVSASDLHSGRFLPVLAEALQRAGVPAAQVWLEATEYSFIDADAARPTIDKARAAGHLMAIDDFGTGYSSLALLETLPLDALKIDKSFVAAIGTEAARSVVMPHIIEMAAGLDLRLVAEGVETPEQEAYLKGAGVQYAQGFLYAKAMPPEAFAAFCEGHNGQLPQPA</sequence>
<evidence type="ECO:0000256" key="10">
    <source>
        <dbReference type="SAM" id="Phobius"/>
    </source>
</evidence>
<reference evidence="12" key="1">
    <citation type="journal article" date="2014" name="Int. J. Syst. Evol. Microbiol.">
        <title>Complete genome sequence of Corynebacterium casei LMG S-19264T (=DSM 44701T), isolated from a smear-ripened cheese.</title>
        <authorList>
            <consortium name="US DOE Joint Genome Institute (JGI-PGF)"/>
            <person name="Walter F."/>
            <person name="Albersmeier A."/>
            <person name="Kalinowski J."/>
            <person name="Ruckert C."/>
        </authorList>
    </citation>
    <scope>NUCLEOTIDE SEQUENCE</scope>
    <source>
        <strain evidence="12">CCM 7897</strain>
    </source>
</reference>